<comment type="caution">
    <text evidence="2">The sequence shown here is derived from an EMBL/GenBank/DDBJ whole genome shotgun (WGS) entry which is preliminary data.</text>
</comment>
<sequence>MGLSIRQVQEGEPASNRAKRIRLSKDKFRFRYFTSDQVSALHRGGEHLNTEEEDSDEELQERQREEQGEQEGQRPGTIQIVDDTNSVLSMNSSMSSSSVPGHAPTLLETLGNLRERLSRVRERRRLLTRGAVRGTTPGSAQGTISGSPSDTTPGTARGLVPSPGRATGQLSRVPSVHSGRPGQSTRSPRLPRILAGARDPEWTEAQRQMAGESILSRPMRHLNASFLVNGHRAPYWASHGDPRRELHRDLWDDHPDGSPEGIERRRQIVQELGASLRAARQRMFENSGLQFYDYNSFLWNLDYDLPACRRDPGCALEEGHRMAGEGGDRFAISRERLRALSRACLERFGRGLPSGVLFEEESDSEAEG</sequence>
<evidence type="ECO:0000256" key="1">
    <source>
        <dbReference type="SAM" id="MobiDB-lite"/>
    </source>
</evidence>
<organism evidence="2 3">
    <name type="scientific">Dekkera bruxellensis</name>
    <name type="common">Brettanomyces custersii</name>
    <dbReference type="NCBI Taxonomy" id="5007"/>
    <lineage>
        <taxon>Eukaryota</taxon>
        <taxon>Fungi</taxon>
        <taxon>Dikarya</taxon>
        <taxon>Ascomycota</taxon>
        <taxon>Saccharomycotina</taxon>
        <taxon>Pichiomycetes</taxon>
        <taxon>Pichiales</taxon>
        <taxon>Pichiaceae</taxon>
        <taxon>Brettanomyces</taxon>
    </lineage>
</organism>
<feature type="region of interest" description="Disordered" evidence="1">
    <location>
        <begin position="131"/>
        <end position="193"/>
    </location>
</feature>
<dbReference type="EMBL" id="JABCYN010000036">
    <property type="protein sequence ID" value="KAF6008407.1"/>
    <property type="molecule type" value="Genomic_DNA"/>
</dbReference>
<dbReference type="AlphaFoldDB" id="A0A8H6ESD2"/>
<evidence type="ECO:0000313" key="3">
    <source>
        <dbReference type="Proteomes" id="UP000568158"/>
    </source>
</evidence>
<name>A0A8H6ESD2_DEKBR</name>
<evidence type="ECO:0000313" key="2">
    <source>
        <dbReference type="EMBL" id="KAF6008407.1"/>
    </source>
</evidence>
<feature type="compositionally biased region" description="Polar residues" evidence="1">
    <location>
        <begin position="136"/>
        <end position="154"/>
    </location>
</feature>
<protein>
    <submittedName>
        <fullName evidence="2">Uncharacterized protein</fullName>
    </submittedName>
</protein>
<proteinExistence type="predicted"/>
<feature type="region of interest" description="Disordered" evidence="1">
    <location>
        <begin position="41"/>
        <end position="80"/>
    </location>
</feature>
<accession>A0A8H6ESD2</accession>
<reference evidence="2 3" key="1">
    <citation type="journal article" date="2020" name="Appl. Microbiol. Biotechnol.">
        <title>Targeted gene deletion in Brettanomyces bruxellensis with an expression-free CRISPR-Cas9 system.</title>
        <authorList>
            <person name="Varela C."/>
            <person name="Bartel C."/>
            <person name="Onetto C."/>
            <person name="Borneman A."/>
        </authorList>
    </citation>
    <scope>NUCLEOTIDE SEQUENCE [LARGE SCALE GENOMIC DNA]</scope>
    <source>
        <strain evidence="2 3">AWRI1613</strain>
    </source>
</reference>
<dbReference type="Proteomes" id="UP000568158">
    <property type="component" value="Unassembled WGS sequence"/>
</dbReference>
<gene>
    <name evidence="2" type="ORF">HII12_004156</name>
</gene>